<dbReference type="EMBL" id="JAEQMY010000007">
    <property type="protein sequence ID" value="MBL0403704.1"/>
    <property type="molecule type" value="Genomic_DNA"/>
</dbReference>
<gene>
    <name evidence="1" type="ORF">JKG68_06990</name>
</gene>
<accession>A0A936ZFC2</accession>
<keyword evidence="2" id="KW-1185">Reference proteome</keyword>
<evidence type="ECO:0000313" key="1">
    <source>
        <dbReference type="EMBL" id="MBL0403704.1"/>
    </source>
</evidence>
<dbReference type="Proteomes" id="UP000605848">
    <property type="component" value="Unassembled WGS sequence"/>
</dbReference>
<organism evidence="1 2">
    <name type="scientific">Microvirga aerilata</name>
    <dbReference type="NCBI Taxonomy" id="670292"/>
    <lineage>
        <taxon>Bacteria</taxon>
        <taxon>Pseudomonadati</taxon>
        <taxon>Pseudomonadota</taxon>
        <taxon>Alphaproteobacteria</taxon>
        <taxon>Hyphomicrobiales</taxon>
        <taxon>Methylobacteriaceae</taxon>
        <taxon>Microvirga</taxon>
    </lineage>
</organism>
<proteinExistence type="predicted"/>
<dbReference type="AlphaFoldDB" id="A0A936ZFC2"/>
<comment type="caution">
    <text evidence="1">The sequence shown here is derived from an EMBL/GenBank/DDBJ whole genome shotgun (WGS) entry which is preliminary data.</text>
</comment>
<evidence type="ECO:0000313" key="2">
    <source>
        <dbReference type="Proteomes" id="UP000605848"/>
    </source>
</evidence>
<protein>
    <submittedName>
        <fullName evidence="1">Uncharacterized protein</fullName>
    </submittedName>
</protein>
<dbReference type="RefSeq" id="WP_202057359.1">
    <property type="nucleotide sequence ID" value="NZ_JAEQMY010000007.1"/>
</dbReference>
<name>A0A936ZFC2_9HYPH</name>
<reference evidence="1" key="1">
    <citation type="submission" date="2021-01" db="EMBL/GenBank/DDBJ databases">
        <title>Microvirga sp.</title>
        <authorList>
            <person name="Kim M.K."/>
        </authorList>
    </citation>
    <scope>NUCLEOTIDE SEQUENCE</scope>
    <source>
        <strain evidence="1">5420S-16</strain>
    </source>
</reference>
<sequence length="112" mass="12268">MPLRPPPVDLPPVLTPLLQEAQFAFDSNGKRVCRIDVDVDAGTLLAIHEFEAHLRRRPVQLKLPASAECMTGEMASTFSLGAPSDRSRCIAKVRLSFYNLQDGECVDGAESD</sequence>